<keyword evidence="4" id="KW-1185">Reference proteome</keyword>
<dbReference type="EMBL" id="BLLK01000069">
    <property type="protein sequence ID" value="GFH60016.1"/>
    <property type="molecule type" value="Genomic_DNA"/>
</dbReference>
<gene>
    <name evidence="3" type="ORF">CTEN210_16492</name>
</gene>
<protein>
    <recommendedName>
        <fullName evidence="2">BSD domain-containing protein</fullName>
    </recommendedName>
</protein>
<accession>A0AAD3HE64</accession>
<feature type="compositionally biased region" description="Polar residues" evidence="1">
    <location>
        <begin position="269"/>
        <end position="281"/>
    </location>
</feature>
<dbReference type="SUPFAM" id="SSF140383">
    <property type="entry name" value="BSD domain-like"/>
    <property type="match status" value="1"/>
</dbReference>
<evidence type="ECO:0000313" key="4">
    <source>
        <dbReference type="Proteomes" id="UP001054902"/>
    </source>
</evidence>
<dbReference type="PROSITE" id="PS50858">
    <property type="entry name" value="BSD"/>
    <property type="match status" value="1"/>
</dbReference>
<dbReference type="Gene3D" id="1.10.3970.10">
    <property type="entry name" value="BSD domain"/>
    <property type="match status" value="1"/>
</dbReference>
<evidence type="ECO:0000259" key="2">
    <source>
        <dbReference type="PROSITE" id="PS50858"/>
    </source>
</evidence>
<dbReference type="InterPro" id="IPR035925">
    <property type="entry name" value="BSD_dom_sf"/>
</dbReference>
<dbReference type="AlphaFoldDB" id="A0AAD3HE64"/>
<dbReference type="InterPro" id="IPR005607">
    <property type="entry name" value="BSD_dom"/>
</dbReference>
<comment type="caution">
    <text evidence="3">The sequence shown here is derived from an EMBL/GenBank/DDBJ whole genome shotgun (WGS) entry which is preliminary data.</text>
</comment>
<feature type="region of interest" description="Disordered" evidence="1">
    <location>
        <begin position="224"/>
        <end position="298"/>
    </location>
</feature>
<evidence type="ECO:0000313" key="3">
    <source>
        <dbReference type="EMBL" id="GFH60016.1"/>
    </source>
</evidence>
<dbReference type="Proteomes" id="UP001054902">
    <property type="component" value="Unassembled WGS sequence"/>
</dbReference>
<feature type="compositionally biased region" description="Basic and acidic residues" evidence="1">
    <location>
        <begin position="224"/>
        <end position="241"/>
    </location>
</feature>
<feature type="domain" description="BSD" evidence="2">
    <location>
        <begin position="154"/>
        <end position="206"/>
    </location>
</feature>
<sequence>MSWFSNFNASDALGKLNEISSKVQEVSKEAASKVQSKLPLDDELVKKLTLRSDELQAEHDLIDAQETRKEAVRDYLASLLPWETKDEAREILVEECREAMQTMSKEGDTFTGPFPLPENVERMFAEDSELSEATEESQAAAKKKLEKMGALPQLLDDFDLDAHVGLIEKLFKADKGLADSYAQLDSAGKTERIFWKNYFFHCALIRYEKGLSVEEIWAVEGEQKADSEESNEKSVEKAKDEESVELTFEPDDDEAEIESILNEDDDITDTGNSSLAKSSGSDYEIVDKDDGDDDDVGEDLDELDAEIAKELAEIDDL</sequence>
<reference evidence="3 4" key="1">
    <citation type="journal article" date="2021" name="Sci. Rep.">
        <title>The genome of the diatom Chaetoceros tenuissimus carries an ancient integrated fragment of an extant virus.</title>
        <authorList>
            <person name="Hongo Y."/>
            <person name="Kimura K."/>
            <person name="Takaki Y."/>
            <person name="Yoshida Y."/>
            <person name="Baba S."/>
            <person name="Kobayashi G."/>
            <person name="Nagasaki K."/>
            <person name="Hano T."/>
            <person name="Tomaru Y."/>
        </authorList>
    </citation>
    <scope>NUCLEOTIDE SEQUENCE [LARGE SCALE GENOMIC DNA]</scope>
    <source>
        <strain evidence="3 4">NIES-3715</strain>
    </source>
</reference>
<feature type="compositionally biased region" description="Acidic residues" evidence="1">
    <location>
        <begin position="242"/>
        <end position="268"/>
    </location>
</feature>
<organism evidence="3 4">
    <name type="scientific">Chaetoceros tenuissimus</name>
    <dbReference type="NCBI Taxonomy" id="426638"/>
    <lineage>
        <taxon>Eukaryota</taxon>
        <taxon>Sar</taxon>
        <taxon>Stramenopiles</taxon>
        <taxon>Ochrophyta</taxon>
        <taxon>Bacillariophyta</taxon>
        <taxon>Coscinodiscophyceae</taxon>
        <taxon>Chaetocerotophycidae</taxon>
        <taxon>Chaetocerotales</taxon>
        <taxon>Chaetocerotaceae</taxon>
        <taxon>Chaetoceros</taxon>
    </lineage>
</organism>
<evidence type="ECO:0000256" key="1">
    <source>
        <dbReference type="SAM" id="MobiDB-lite"/>
    </source>
</evidence>
<name>A0AAD3HE64_9STRA</name>
<proteinExistence type="predicted"/>
<dbReference type="SMART" id="SM00751">
    <property type="entry name" value="BSD"/>
    <property type="match status" value="1"/>
</dbReference>
<feature type="compositionally biased region" description="Acidic residues" evidence="1">
    <location>
        <begin position="287"/>
        <end position="298"/>
    </location>
</feature>